<dbReference type="InterPro" id="IPR036465">
    <property type="entry name" value="vWFA_dom_sf"/>
</dbReference>
<sequence length="672" mass="78177">MANCEKIREELKRIVDFRIGEGASRRHPLIFNKRTFLPALTGAAIFTDGEKIYLPLQFSLCRDESDNQMMVANAVRHESDHIKEFIKLHRKISGSDKYNPKYVNRFLEDFFLQDHFRENSTLAHEIFNIVEDNRIDRRAREELPGLRRFSEEKERRVYLSRRPSPKYLLKKGRKLDAFREFFLEKTLLDETVDEVPEEYQKLLKECVDIARSAEGKDIYASFAATKKIYDKFKENFDIKGPMTSLPPFGGRGHDKMYPGIPRRYRGSVKPGEGRGEEERKAGQGEGEKIKKEENRKEGMRSSEEAKEIEREKEMRREDQAKADREKKGREKGQRKEEGKREKRKEGEGEQDEKEKSFRDQMDEGKRTEKRSEDLNSRYDPHRSRPLIRLVPKPTPGVNLKVPKPSLYDVRESQRIINKYDGEIRAIESYFKKLEERYRGKKMAKEGEEIDIGEYVQAELEYEATGVRPAKKKIFRKRAPVKRKVAWAILADISASTGFGFGYRVIDSIKEALLIQGEALSYSGYPFGIFAFHSGGNTLRELMEYKDTVYVIKDFGEDYTPENRARVMSLYPYGGTLMVNAIKYVSDKLKKIEGRPKGLSIITDGEPDVPEEVRALLQKLPEDGILPFLFVIGSEHEKFARSLMSEYVIIKKDKIKELPNEVLRIFTTYGIMK</sequence>
<protein>
    <recommendedName>
        <fullName evidence="4">VWFA domain-containing protein</fullName>
    </recommendedName>
</protein>
<dbReference type="PANTHER" id="PTHR41248">
    <property type="entry name" value="NORD PROTEIN"/>
    <property type="match status" value="1"/>
</dbReference>
<dbReference type="Proteomes" id="UP000279422">
    <property type="component" value="Unassembled WGS sequence"/>
</dbReference>
<dbReference type="SUPFAM" id="SSF53300">
    <property type="entry name" value="vWA-like"/>
    <property type="match status" value="1"/>
</dbReference>
<name>A0A497E646_UNCAE</name>
<evidence type="ECO:0008006" key="4">
    <source>
        <dbReference type="Google" id="ProtNLM"/>
    </source>
</evidence>
<organism evidence="2 3">
    <name type="scientific">Aerophobetes bacterium</name>
    <dbReference type="NCBI Taxonomy" id="2030807"/>
    <lineage>
        <taxon>Bacteria</taxon>
        <taxon>Candidatus Aerophobota</taxon>
    </lineage>
</organism>
<evidence type="ECO:0000313" key="2">
    <source>
        <dbReference type="EMBL" id="RLE10783.1"/>
    </source>
</evidence>
<evidence type="ECO:0000313" key="3">
    <source>
        <dbReference type="Proteomes" id="UP000279422"/>
    </source>
</evidence>
<comment type="caution">
    <text evidence="2">The sequence shown here is derived from an EMBL/GenBank/DDBJ whole genome shotgun (WGS) entry which is preliminary data.</text>
</comment>
<accession>A0A497E646</accession>
<proteinExistence type="predicted"/>
<dbReference type="EMBL" id="QMPZ01000002">
    <property type="protein sequence ID" value="RLE10783.1"/>
    <property type="molecule type" value="Genomic_DNA"/>
</dbReference>
<gene>
    <name evidence="2" type="ORF">DRJ00_00385</name>
</gene>
<dbReference type="PANTHER" id="PTHR41248:SF1">
    <property type="entry name" value="NORD PROTEIN"/>
    <property type="match status" value="1"/>
</dbReference>
<evidence type="ECO:0000256" key="1">
    <source>
        <dbReference type="SAM" id="MobiDB-lite"/>
    </source>
</evidence>
<dbReference type="Gene3D" id="3.40.50.410">
    <property type="entry name" value="von Willebrand factor, type A domain"/>
    <property type="match status" value="1"/>
</dbReference>
<dbReference type="InterPro" id="IPR051928">
    <property type="entry name" value="NorD/CobT"/>
</dbReference>
<reference evidence="2 3" key="1">
    <citation type="submission" date="2018-06" db="EMBL/GenBank/DDBJ databases">
        <title>Extensive metabolic versatility and redundancy in microbially diverse, dynamic hydrothermal sediments.</title>
        <authorList>
            <person name="Dombrowski N."/>
            <person name="Teske A."/>
            <person name="Baker B.J."/>
        </authorList>
    </citation>
    <scope>NUCLEOTIDE SEQUENCE [LARGE SCALE GENOMIC DNA]</scope>
    <source>
        <strain evidence="2">B47_G16</strain>
    </source>
</reference>
<feature type="compositionally biased region" description="Basic and acidic residues" evidence="1">
    <location>
        <begin position="271"/>
        <end position="382"/>
    </location>
</feature>
<dbReference type="AlphaFoldDB" id="A0A497E646"/>
<feature type="region of interest" description="Disordered" evidence="1">
    <location>
        <begin position="240"/>
        <end position="396"/>
    </location>
</feature>